<sequence length="28" mass="3346">MKNNEELIAGAILFHSDHTRFQKRLRGY</sequence>
<dbReference type="InParanoid" id="A0A1X7U0I6"/>
<accession>A0A1X7U0I6</accession>
<protein>
    <submittedName>
        <fullName evidence="1">Uncharacterized protein</fullName>
    </submittedName>
</protein>
<reference evidence="1" key="1">
    <citation type="submission" date="2017-05" db="UniProtKB">
        <authorList>
            <consortium name="EnsemblMetazoa"/>
        </authorList>
    </citation>
    <scope>IDENTIFICATION</scope>
</reference>
<proteinExistence type="predicted"/>
<evidence type="ECO:0000313" key="1">
    <source>
        <dbReference type="EnsemblMetazoa" id="Aqu2.1.20998_001"/>
    </source>
</evidence>
<organism evidence="1">
    <name type="scientific">Amphimedon queenslandica</name>
    <name type="common">Sponge</name>
    <dbReference type="NCBI Taxonomy" id="400682"/>
    <lineage>
        <taxon>Eukaryota</taxon>
        <taxon>Metazoa</taxon>
        <taxon>Porifera</taxon>
        <taxon>Demospongiae</taxon>
        <taxon>Heteroscleromorpha</taxon>
        <taxon>Haplosclerida</taxon>
        <taxon>Niphatidae</taxon>
        <taxon>Amphimedon</taxon>
    </lineage>
</organism>
<dbReference type="EnsemblMetazoa" id="Aqu2.1.20998_001">
    <property type="protein sequence ID" value="Aqu2.1.20998_001"/>
    <property type="gene ID" value="Aqu2.1.20998"/>
</dbReference>
<name>A0A1X7U0I6_AMPQE</name>
<dbReference type="AlphaFoldDB" id="A0A1X7U0I6"/>